<proteinExistence type="predicted"/>
<sequence>MTEALPGTDPLSLPARPWRTVYLVTDAFDEVTLTRRLAALESAQCIVVRPTPVRSASDLVWDVLTAAGKNPAAARTQRMTIGSAWVAAAAWLTAARTAHIVVERGHRLSEREAVRLAELADTVDATLWLIWSSPRDATTMGNALESLGNSRLHGRRGRLPTTGPRRPLRAIHLDDFYRLLPLPDPATSLPPNPDDDPAPDDDWPALPDADFPLFLAACRRRLAADTFDQLNHVYRSEAQRTDQFVRRHPHDLAAPRSGTFARALNAYLRDERLGPAASPHLALIRLRAIQASLLSRGVLLRWQPAGLGPAPAGHLPTWLTPTVCRALRATVATDAAAATVLSLLLSAAPDRFAHVLCRNVDEDGHYLYLPTFSDNAAYLRTDWAAEIDRREEDECPSYGHTTGKTPLPPYAAEILAAQLAHRRAEGSGTRGHLFVNYKDPSLAATERTLTELILRTCRRIGIHPHWLHRGACREDQQIGTGPTPHTDWMTARHLTATVLDDQGGGL</sequence>
<dbReference type="Proteomes" id="UP001596083">
    <property type="component" value="Unassembled WGS sequence"/>
</dbReference>
<dbReference type="EMBL" id="JBHSPB010000024">
    <property type="protein sequence ID" value="MFC5724127.1"/>
    <property type="molecule type" value="Genomic_DNA"/>
</dbReference>
<evidence type="ECO:0000313" key="2">
    <source>
        <dbReference type="EMBL" id="MFC5724127.1"/>
    </source>
</evidence>
<dbReference type="RefSeq" id="WP_390320562.1">
    <property type="nucleotide sequence ID" value="NZ_JBHSPB010000024.1"/>
</dbReference>
<organism evidence="2 3">
    <name type="scientific">Streptomyces gamaensis</name>
    <dbReference type="NCBI Taxonomy" id="1763542"/>
    <lineage>
        <taxon>Bacteria</taxon>
        <taxon>Bacillati</taxon>
        <taxon>Actinomycetota</taxon>
        <taxon>Actinomycetes</taxon>
        <taxon>Kitasatosporales</taxon>
        <taxon>Streptomycetaceae</taxon>
        <taxon>Streptomyces</taxon>
    </lineage>
</organism>
<reference evidence="3" key="1">
    <citation type="journal article" date="2019" name="Int. J. Syst. Evol. Microbiol.">
        <title>The Global Catalogue of Microorganisms (GCM) 10K type strain sequencing project: providing services to taxonomists for standard genome sequencing and annotation.</title>
        <authorList>
            <consortium name="The Broad Institute Genomics Platform"/>
            <consortium name="The Broad Institute Genome Sequencing Center for Infectious Disease"/>
            <person name="Wu L."/>
            <person name="Ma J."/>
        </authorList>
    </citation>
    <scope>NUCLEOTIDE SEQUENCE [LARGE SCALE GENOMIC DNA]</scope>
    <source>
        <strain evidence="3">CGMCC 4.7304</strain>
    </source>
</reference>
<accession>A0ABW0Z7L6</accession>
<feature type="compositionally biased region" description="Acidic residues" evidence="1">
    <location>
        <begin position="193"/>
        <end position="203"/>
    </location>
</feature>
<gene>
    <name evidence="2" type="ORF">ACFP1Z_28560</name>
</gene>
<protein>
    <submittedName>
        <fullName evidence="2">Uncharacterized protein</fullName>
    </submittedName>
</protein>
<comment type="caution">
    <text evidence="2">The sequence shown here is derived from an EMBL/GenBank/DDBJ whole genome shotgun (WGS) entry which is preliminary data.</text>
</comment>
<evidence type="ECO:0000256" key="1">
    <source>
        <dbReference type="SAM" id="MobiDB-lite"/>
    </source>
</evidence>
<evidence type="ECO:0000313" key="3">
    <source>
        <dbReference type="Proteomes" id="UP001596083"/>
    </source>
</evidence>
<keyword evidence="3" id="KW-1185">Reference proteome</keyword>
<name>A0ABW0Z7L6_9ACTN</name>
<feature type="region of interest" description="Disordered" evidence="1">
    <location>
        <begin position="184"/>
        <end position="203"/>
    </location>
</feature>